<dbReference type="PANTHER" id="PTHR30136">
    <property type="entry name" value="HELIX-TURN-HELIX TRANSCRIPTIONAL REGULATOR, ICLR FAMILY"/>
    <property type="match status" value="1"/>
</dbReference>
<dbReference type="InterPro" id="IPR014757">
    <property type="entry name" value="Tscrpt_reg_IclR_C"/>
</dbReference>
<dbReference type="PANTHER" id="PTHR30136:SF34">
    <property type="entry name" value="TRANSCRIPTIONAL REGULATOR"/>
    <property type="match status" value="1"/>
</dbReference>
<dbReference type="GO" id="GO:0003700">
    <property type="term" value="F:DNA-binding transcription factor activity"/>
    <property type="evidence" value="ECO:0007669"/>
    <property type="project" value="TreeGrafter"/>
</dbReference>
<feature type="domain" description="HTH iclR-type" evidence="4">
    <location>
        <begin position="9"/>
        <end position="69"/>
    </location>
</feature>
<dbReference type="GO" id="GO:0046278">
    <property type="term" value="P:3,4-dihydroxybenzoate metabolic process"/>
    <property type="evidence" value="ECO:0007669"/>
    <property type="project" value="InterPro"/>
</dbReference>
<dbReference type="Gene3D" id="3.30.450.40">
    <property type="match status" value="1"/>
</dbReference>
<evidence type="ECO:0000256" key="2">
    <source>
        <dbReference type="ARBA" id="ARBA00023125"/>
    </source>
</evidence>
<keyword evidence="3" id="KW-0804">Transcription</keyword>
<dbReference type="PROSITE" id="PS51077">
    <property type="entry name" value="HTH_ICLR"/>
    <property type="match status" value="1"/>
</dbReference>
<organism evidence="6 7">
    <name type="scientific">Corynebacterium stationis</name>
    <dbReference type="NCBI Taxonomy" id="1705"/>
    <lineage>
        <taxon>Bacteria</taxon>
        <taxon>Bacillati</taxon>
        <taxon>Actinomycetota</taxon>
        <taxon>Actinomycetes</taxon>
        <taxon>Mycobacteriales</taxon>
        <taxon>Corynebacteriaceae</taxon>
        <taxon>Corynebacterium</taxon>
    </lineage>
</organism>
<dbReference type="InterPro" id="IPR005471">
    <property type="entry name" value="Tscrpt_reg_IclR_N"/>
</dbReference>
<keyword evidence="7" id="KW-1185">Reference proteome</keyword>
<reference evidence="7" key="1">
    <citation type="submission" date="2016-02" db="EMBL/GenBank/DDBJ databases">
        <authorList>
            <person name="Kaur G."/>
            <person name="Nair G.R."/>
            <person name="Mayilraj S."/>
        </authorList>
    </citation>
    <scope>NUCLEOTIDE SEQUENCE [LARGE SCALE GENOMIC DNA]</scope>
    <source>
        <strain evidence="7">GA-15</strain>
    </source>
</reference>
<dbReference type="AlphaFoldDB" id="A0A177I7S3"/>
<keyword evidence="1" id="KW-0805">Transcription regulation</keyword>
<evidence type="ECO:0000259" key="5">
    <source>
        <dbReference type="PROSITE" id="PS51078"/>
    </source>
</evidence>
<dbReference type="Pfam" id="PF01614">
    <property type="entry name" value="IclR_C"/>
    <property type="match status" value="1"/>
</dbReference>
<dbReference type="SUPFAM" id="SSF46785">
    <property type="entry name" value="Winged helix' DNA-binding domain"/>
    <property type="match status" value="1"/>
</dbReference>
<dbReference type="Proteomes" id="UP000076947">
    <property type="component" value="Unassembled WGS sequence"/>
</dbReference>
<sequence>MTSPSSDFVQSFARGLMVIRSFDATAPSQTLSQVAAATGLSRAAARRFLHTLVEEGYAVNNDGQFSLTPRVLELGYSYLSALTLPALAQPRLEGLSAQVGESCSMSVLDGTDIHYVSRVAVRKIMTVNITIGTRFPAHSTSMGRVILAGMPDAEIRSFLDSVPLEHGLTPRALTDKEQLFEEIIAVRNQGWSLVDQELELGLRSLAAPIFDADGKVVAAINISTQSAVTSVHELTSNYLPVLLSTASEISRDLVMASN</sequence>
<dbReference type="GO" id="GO:0045893">
    <property type="term" value="P:positive regulation of DNA-templated transcription"/>
    <property type="evidence" value="ECO:0007669"/>
    <property type="project" value="InterPro"/>
</dbReference>
<protein>
    <submittedName>
        <fullName evidence="6">IclR family transcriptional regulator</fullName>
    </submittedName>
</protein>
<gene>
    <name evidence="6" type="ORF">AYJ05_10920</name>
</gene>
<keyword evidence="2" id="KW-0238">DNA-binding</keyword>
<dbReference type="OrthoDB" id="60629at2"/>
<name>A0A177I7S3_9CORY</name>
<dbReference type="EMBL" id="LSTQ01000027">
    <property type="protein sequence ID" value="OAH24847.1"/>
    <property type="molecule type" value="Genomic_DNA"/>
</dbReference>
<accession>A0A177I7S3</accession>
<evidence type="ECO:0000259" key="4">
    <source>
        <dbReference type="PROSITE" id="PS51077"/>
    </source>
</evidence>
<dbReference type="InterPro" id="IPR050707">
    <property type="entry name" value="HTH_MetabolicPath_Reg"/>
</dbReference>
<evidence type="ECO:0000313" key="7">
    <source>
        <dbReference type="Proteomes" id="UP000076947"/>
    </source>
</evidence>
<dbReference type="InterPro" id="IPR029016">
    <property type="entry name" value="GAF-like_dom_sf"/>
</dbReference>
<evidence type="ECO:0000256" key="1">
    <source>
        <dbReference type="ARBA" id="ARBA00023015"/>
    </source>
</evidence>
<dbReference type="Gene3D" id="1.10.10.10">
    <property type="entry name" value="Winged helix-like DNA-binding domain superfamily/Winged helix DNA-binding domain"/>
    <property type="match status" value="1"/>
</dbReference>
<comment type="caution">
    <text evidence="6">The sequence shown here is derived from an EMBL/GenBank/DDBJ whole genome shotgun (WGS) entry which is preliminary data.</text>
</comment>
<dbReference type="PROSITE" id="PS51078">
    <property type="entry name" value="ICLR_ED"/>
    <property type="match status" value="1"/>
</dbReference>
<dbReference type="STRING" id="1705.CA21670_12055"/>
<dbReference type="SMART" id="SM00346">
    <property type="entry name" value="HTH_ICLR"/>
    <property type="match status" value="1"/>
</dbReference>
<dbReference type="InterPro" id="IPR012794">
    <property type="entry name" value="PcaR_PcaU"/>
</dbReference>
<dbReference type="RefSeq" id="WP_066841142.1">
    <property type="nucleotide sequence ID" value="NZ_LSTQ01000027.1"/>
</dbReference>
<dbReference type="GO" id="GO:0045892">
    <property type="term" value="P:negative regulation of DNA-templated transcription"/>
    <property type="evidence" value="ECO:0007669"/>
    <property type="project" value="TreeGrafter"/>
</dbReference>
<dbReference type="InterPro" id="IPR036388">
    <property type="entry name" value="WH-like_DNA-bd_sf"/>
</dbReference>
<dbReference type="GO" id="GO:0003677">
    <property type="term" value="F:DNA binding"/>
    <property type="evidence" value="ECO:0007669"/>
    <property type="project" value="UniProtKB-KW"/>
</dbReference>
<dbReference type="Pfam" id="PF09339">
    <property type="entry name" value="HTH_IclR"/>
    <property type="match status" value="1"/>
</dbReference>
<dbReference type="InterPro" id="IPR036390">
    <property type="entry name" value="WH_DNA-bd_sf"/>
</dbReference>
<dbReference type="NCBIfam" id="TIGR02431">
    <property type="entry name" value="pcaR_pcaU"/>
    <property type="match status" value="1"/>
</dbReference>
<evidence type="ECO:0000256" key="3">
    <source>
        <dbReference type="ARBA" id="ARBA00023163"/>
    </source>
</evidence>
<feature type="domain" description="IclR-ED" evidence="5">
    <location>
        <begin position="70"/>
        <end position="255"/>
    </location>
</feature>
<proteinExistence type="predicted"/>
<dbReference type="SUPFAM" id="SSF55781">
    <property type="entry name" value="GAF domain-like"/>
    <property type="match status" value="1"/>
</dbReference>
<evidence type="ECO:0000313" key="6">
    <source>
        <dbReference type="EMBL" id="OAH24847.1"/>
    </source>
</evidence>